<feature type="compositionally biased region" description="Polar residues" evidence="1">
    <location>
        <begin position="275"/>
        <end position="286"/>
    </location>
</feature>
<feature type="region of interest" description="Disordered" evidence="1">
    <location>
        <begin position="681"/>
        <end position="737"/>
    </location>
</feature>
<evidence type="ECO:0000313" key="3">
    <source>
        <dbReference type="Proteomes" id="UP000693970"/>
    </source>
</evidence>
<organism evidence="2 3">
    <name type="scientific">Nitzschia inconspicua</name>
    <dbReference type="NCBI Taxonomy" id="303405"/>
    <lineage>
        <taxon>Eukaryota</taxon>
        <taxon>Sar</taxon>
        <taxon>Stramenopiles</taxon>
        <taxon>Ochrophyta</taxon>
        <taxon>Bacillariophyta</taxon>
        <taxon>Bacillariophyceae</taxon>
        <taxon>Bacillariophycidae</taxon>
        <taxon>Bacillariales</taxon>
        <taxon>Bacillariaceae</taxon>
        <taxon>Nitzschia</taxon>
    </lineage>
</organism>
<evidence type="ECO:0000313" key="2">
    <source>
        <dbReference type="EMBL" id="KAG7348228.1"/>
    </source>
</evidence>
<dbReference type="Proteomes" id="UP000693970">
    <property type="component" value="Unassembled WGS sequence"/>
</dbReference>
<evidence type="ECO:0000256" key="1">
    <source>
        <dbReference type="SAM" id="MobiDB-lite"/>
    </source>
</evidence>
<accession>A0A9K3KSF6</accession>
<proteinExistence type="predicted"/>
<comment type="caution">
    <text evidence="2">The sequence shown here is derived from an EMBL/GenBank/DDBJ whole genome shotgun (WGS) entry which is preliminary data.</text>
</comment>
<feature type="compositionally biased region" description="Basic and acidic residues" evidence="1">
    <location>
        <begin position="685"/>
        <end position="704"/>
    </location>
</feature>
<feature type="compositionally biased region" description="Basic and acidic residues" evidence="1">
    <location>
        <begin position="715"/>
        <end position="730"/>
    </location>
</feature>
<feature type="compositionally biased region" description="Basic and acidic residues" evidence="1">
    <location>
        <begin position="548"/>
        <end position="569"/>
    </location>
</feature>
<feature type="region of interest" description="Disordered" evidence="1">
    <location>
        <begin position="538"/>
        <end position="569"/>
    </location>
</feature>
<feature type="region of interest" description="Disordered" evidence="1">
    <location>
        <begin position="159"/>
        <end position="203"/>
    </location>
</feature>
<reference evidence="2" key="1">
    <citation type="journal article" date="2021" name="Sci. Rep.">
        <title>Diploid genomic architecture of Nitzschia inconspicua, an elite biomass production diatom.</title>
        <authorList>
            <person name="Oliver A."/>
            <person name="Podell S."/>
            <person name="Pinowska A."/>
            <person name="Traller J.C."/>
            <person name="Smith S.R."/>
            <person name="McClure R."/>
            <person name="Beliaev A."/>
            <person name="Bohutskyi P."/>
            <person name="Hill E.A."/>
            <person name="Rabines A."/>
            <person name="Zheng H."/>
            <person name="Allen L.Z."/>
            <person name="Kuo A."/>
            <person name="Grigoriev I.V."/>
            <person name="Allen A.E."/>
            <person name="Hazlebeck D."/>
            <person name="Allen E.E."/>
        </authorList>
    </citation>
    <scope>NUCLEOTIDE SEQUENCE</scope>
    <source>
        <strain evidence="2">Hildebrandi</strain>
    </source>
</reference>
<protein>
    <submittedName>
        <fullName evidence="2">Uncharacterized protein</fullName>
    </submittedName>
</protein>
<sequence length="737" mass="82209">MALLKDKSPNSSSTAYMRKVPIESCMKSRVDSNSASRSSTMVNPDTHALSAPLESPQHETRNESSHSSSSCDESLVSIDTFTDAPRQKSRRSKSNVSPDATRAQRRALNLNRPSKDVDKSPIFNEDGDSSTSATLKPGWIMESSPTSLKPLMRRRCVSLNSESCTEEPTLESPAPFNKSCPPPPISNRWETSDPSPLAAASRERKHINRVGLCTSRNIGLKDLLQSPPPPPPSHYDSDEDDDEIARTSEPTKPFKEDHHTIGSPRLPKRGAFTDLESTQRSHSMSPSILRKKRIEKRDFRQGSRGVTNSSCPSASLLKKPPPSPILKQRQKQPTRAEYKKHGVIQYMRPDGSEFNIPKYSGMQKVPKGPSQSLSQRVFHDAMSIVDGAASETSHDTPTTANRKKVRFSATTTTRFICRRRSISSIERWGDPLTPPKKISKSVNLIAERFASGMQPDDRPSIPRRSNSMSSLVSNGSVEILEGIKSSKGIPIPQRPPLKRRSSIGSDMERRCEFPLEPPSKLSTQLEFLLAHCTLVTEENSTTPIPSKEISDQERLNQHEAPRPQNKETRLSIKGSKALAKCATDEGSVISHVNRHETAMPGKWTKIVLPQQSSSRSLLSQTISNHQSPLGLSSFRSESSNGLPTSTFLQLSPRSQRSQHFVSKHVVESNFPSTRLQWMRVSSTRNSEKGLLRSDDVMPRPTDRPKRIKRINSTKQNDEITKDHDKREPAHGRTMNWK</sequence>
<reference evidence="2" key="2">
    <citation type="submission" date="2021-04" db="EMBL/GenBank/DDBJ databases">
        <authorList>
            <person name="Podell S."/>
        </authorList>
    </citation>
    <scope>NUCLEOTIDE SEQUENCE</scope>
    <source>
        <strain evidence="2">Hildebrandi</strain>
    </source>
</reference>
<feature type="compositionally biased region" description="Low complexity" evidence="1">
    <location>
        <begin position="65"/>
        <end position="77"/>
    </location>
</feature>
<keyword evidence="3" id="KW-1185">Reference proteome</keyword>
<feature type="region of interest" description="Disordered" evidence="1">
    <location>
        <begin position="1"/>
        <end position="146"/>
    </location>
</feature>
<feature type="region of interest" description="Disordered" evidence="1">
    <location>
        <begin position="218"/>
        <end position="338"/>
    </location>
</feature>
<gene>
    <name evidence="2" type="ORF">IV203_016933</name>
</gene>
<feature type="compositionally biased region" description="Low complexity" evidence="1">
    <location>
        <begin position="309"/>
        <end position="318"/>
    </location>
</feature>
<dbReference type="AlphaFoldDB" id="A0A9K3KSF6"/>
<name>A0A9K3KSF6_9STRA</name>
<dbReference type="EMBL" id="JAGRRH010000020">
    <property type="protein sequence ID" value="KAG7348228.1"/>
    <property type="molecule type" value="Genomic_DNA"/>
</dbReference>